<feature type="compositionally biased region" description="Basic and acidic residues" evidence="1">
    <location>
        <begin position="93"/>
        <end position="107"/>
    </location>
</feature>
<protein>
    <submittedName>
        <fullName evidence="2">Uncharacterized protein</fullName>
    </submittedName>
</protein>
<evidence type="ECO:0000256" key="1">
    <source>
        <dbReference type="SAM" id="MobiDB-lite"/>
    </source>
</evidence>
<dbReference type="AlphaFoldDB" id="A0AAD3SMI7"/>
<feature type="region of interest" description="Disordered" evidence="1">
    <location>
        <begin position="1"/>
        <end position="59"/>
    </location>
</feature>
<proteinExistence type="predicted"/>
<dbReference type="EMBL" id="BSYO01000012">
    <property type="protein sequence ID" value="GMH12971.1"/>
    <property type="molecule type" value="Genomic_DNA"/>
</dbReference>
<evidence type="ECO:0000313" key="2">
    <source>
        <dbReference type="EMBL" id="GMH12971.1"/>
    </source>
</evidence>
<name>A0AAD3SMI7_NEPGR</name>
<keyword evidence="3" id="KW-1185">Reference proteome</keyword>
<dbReference type="Proteomes" id="UP001279734">
    <property type="component" value="Unassembled WGS sequence"/>
</dbReference>
<feature type="compositionally biased region" description="Basic and acidic residues" evidence="1">
    <location>
        <begin position="116"/>
        <end position="138"/>
    </location>
</feature>
<comment type="caution">
    <text evidence="2">The sequence shown here is derived from an EMBL/GenBank/DDBJ whole genome shotgun (WGS) entry which is preliminary data.</text>
</comment>
<feature type="region of interest" description="Disordered" evidence="1">
    <location>
        <begin position="74"/>
        <end position="138"/>
    </location>
</feature>
<feature type="compositionally biased region" description="Polar residues" evidence="1">
    <location>
        <begin position="1"/>
        <end position="23"/>
    </location>
</feature>
<evidence type="ECO:0000313" key="3">
    <source>
        <dbReference type="Proteomes" id="UP001279734"/>
    </source>
</evidence>
<sequence length="138" mass="15702">MQLCPNTSAVRPTHTSRWHQQQKVAPCSIGPKFKAASSRTASEHSTIKGGKNRTQNESQQGCIGSCFHFQMLGSTGHQQGSKRHSFFTKNTKSNKEIHIHMETHLRDSPASMHPYHLKEGNQQRRLHEARDQSKKQME</sequence>
<accession>A0AAD3SMI7</accession>
<reference evidence="2" key="1">
    <citation type="submission" date="2023-05" db="EMBL/GenBank/DDBJ databases">
        <title>Nepenthes gracilis genome sequencing.</title>
        <authorList>
            <person name="Fukushima K."/>
        </authorList>
    </citation>
    <scope>NUCLEOTIDE SEQUENCE</scope>
    <source>
        <strain evidence="2">SING2019-196</strain>
    </source>
</reference>
<gene>
    <name evidence="2" type="ORF">Nepgr_014812</name>
</gene>
<organism evidence="2 3">
    <name type="scientific">Nepenthes gracilis</name>
    <name type="common">Slender pitcher plant</name>
    <dbReference type="NCBI Taxonomy" id="150966"/>
    <lineage>
        <taxon>Eukaryota</taxon>
        <taxon>Viridiplantae</taxon>
        <taxon>Streptophyta</taxon>
        <taxon>Embryophyta</taxon>
        <taxon>Tracheophyta</taxon>
        <taxon>Spermatophyta</taxon>
        <taxon>Magnoliopsida</taxon>
        <taxon>eudicotyledons</taxon>
        <taxon>Gunneridae</taxon>
        <taxon>Pentapetalae</taxon>
        <taxon>Caryophyllales</taxon>
        <taxon>Nepenthaceae</taxon>
        <taxon>Nepenthes</taxon>
    </lineage>
</organism>